<dbReference type="Proteomes" id="UP000249808">
    <property type="component" value="Unassembled WGS sequence"/>
</dbReference>
<keyword evidence="1" id="KW-0472">Membrane</keyword>
<sequence length="145" mass="18111">MVNNILSWFKKNFNNIFKYTWIILFVTIEDRFYRGVLLAVIIIVSIYHFIDFHKEFNRNMNRLQSDPHLNYPYDLKKDGRFIYFSRTMFFIFMVTLMIILYFVKHYLWVYFIIFILIFIIFYNLEKKFEKRTNLRELLFGKDETT</sequence>
<evidence type="ECO:0000313" key="2">
    <source>
        <dbReference type="EMBL" id="RAK44290.1"/>
    </source>
</evidence>
<evidence type="ECO:0000256" key="1">
    <source>
        <dbReference type="SAM" id="Phobius"/>
    </source>
</evidence>
<feature type="transmembrane region" description="Helical" evidence="1">
    <location>
        <begin position="32"/>
        <end position="50"/>
    </location>
</feature>
<organism evidence="2 3">
    <name type="scientific">Macrococcus epidermidis</name>
    <dbReference type="NCBI Taxonomy" id="1902580"/>
    <lineage>
        <taxon>Bacteria</taxon>
        <taxon>Bacillati</taxon>
        <taxon>Bacillota</taxon>
        <taxon>Bacilli</taxon>
        <taxon>Bacillales</taxon>
        <taxon>Staphylococcaceae</taxon>
        <taxon>Macrococcus</taxon>
    </lineage>
</organism>
<keyword evidence="1" id="KW-1133">Transmembrane helix</keyword>
<dbReference type="AlphaFoldDB" id="A0A327ZPL9"/>
<accession>A0A327ZPL9</accession>
<keyword evidence="1" id="KW-0812">Transmembrane</keyword>
<dbReference type="EMBL" id="PZJH01000004">
    <property type="protein sequence ID" value="RAK44290.1"/>
    <property type="molecule type" value="Genomic_DNA"/>
</dbReference>
<proteinExistence type="predicted"/>
<comment type="caution">
    <text evidence="2">The sequence shown here is derived from an EMBL/GenBank/DDBJ whole genome shotgun (WGS) entry which is preliminary data.</text>
</comment>
<evidence type="ECO:0000313" key="3">
    <source>
        <dbReference type="Proteomes" id="UP000249808"/>
    </source>
</evidence>
<name>A0A327ZPL9_9STAP</name>
<protein>
    <submittedName>
        <fullName evidence="2">Uncharacterized protein</fullName>
    </submittedName>
</protein>
<feature type="transmembrane region" description="Helical" evidence="1">
    <location>
        <begin position="107"/>
        <end position="124"/>
    </location>
</feature>
<reference evidence="2 3" key="1">
    <citation type="journal article" date="2018" name="Front. Microbiol.">
        <title>Description and Comparative Genomics of Macrococcus caseolyticus subsp. hominis subsp. nov., Macrococcus goetzii sp. nov., Macrococcus epidermidis sp. nov., and Macrococcus bohemicus sp. nov., Novel Macrococci From Human Clinical Material With Virulence Potential and Suspected Uptake of Foreign DNA by Natural Transformation.</title>
        <authorList>
            <person name="Maslanova I."/>
            <person name="Wertheimer Z."/>
            <person name="Sedlacek I."/>
            <person name="Svec P."/>
            <person name="Indrakova A."/>
            <person name="Kovarovic V."/>
            <person name="Schumann P."/>
            <person name="Sproer C."/>
            <person name="Kralova S."/>
            <person name="Sedo O."/>
            <person name="Kristofova L."/>
            <person name="Vrbovska V."/>
            <person name="Fuzik T."/>
            <person name="Petras P."/>
            <person name="Zdrahal Z."/>
            <person name="Ruzickova V."/>
            <person name="Doskar J."/>
            <person name="Pantucek R."/>
        </authorList>
    </citation>
    <scope>NUCLEOTIDE SEQUENCE [LARGE SCALE GENOMIC DNA]</scope>
    <source>
        <strain evidence="2 3">01/688</strain>
    </source>
</reference>
<feature type="transmembrane region" description="Helical" evidence="1">
    <location>
        <begin position="81"/>
        <end position="101"/>
    </location>
</feature>
<keyword evidence="3" id="KW-1185">Reference proteome</keyword>
<gene>
    <name evidence="2" type="ORF">BHU61_08990</name>
</gene>